<gene>
    <name evidence="9" type="ORF">H6H04_16320</name>
</gene>
<dbReference type="Gene3D" id="1.25.40.10">
    <property type="entry name" value="Tetratricopeptide repeat domain"/>
    <property type="match status" value="1"/>
</dbReference>
<keyword evidence="6 7" id="KW-0472">Membrane</keyword>
<comment type="subcellular location">
    <subcellularLocation>
        <location evidence="2">Membrane</location>
        <topology evidence="2">Multi-pass membrane protein</topology>
    </subcellularLocation>
</comment>
<evidence type="ECO:0000256" key="5">
    <source>
        <dbReference type="ARBA" id="ARBA00022989"/>
    </source>
</evidence>
<evidence type="ECO:0000256" key="6">
    <source>
        <dbReference type="ARBA" id="ARBA00023136"/>
    </source>
</evidence>
<protein>
    <recommendedName>
        <fullName evidence="8">Peptidase M50 domain-containing protein</fullName>
    </recommendedName>
</protein>
<evidence type="ECO:0000256" key="1">
    <source>
        <dbReference type="ARBA" id="ARBA00001947"/>
    </source>
</evidence>
<organism evidence="9 10">
    <name type="scientific">Winogradskyella echinorum</name>
    <dbReference type="NCBI Taxonomy" id="538189"/>
    <lineage>
        <taxon>Bacteria</taxon>
        <taxon>Pseudomonadati</taxon>
        <taxon>Bacteroidota</taxon>
        <taxon>Flavobacteriia</taxon>
        <taxon>Flavobacteriales</taxon>
        <taxon>Flavobacteriaceae</taxon>
        <taxon>Winogradskyella</taxon>
    </lineage>
</organism>
<comment type="similarity">
    <text evidence="3">Belongs to the peptidase M50B family.</text>
</comment>
<feature type="transmembrane region" description="Helical" evidence="7">
    <location>
        <begin position="7"/>
        <end position="26"/>
    </location>
</feature>
<evidence type="ECO:0000256" key="2">
    <source>
        <dbReference type="ARBA" id="ARBA00004141"/>
    </source>
</evidence>
<proteinExistence type="inferred from homology"/>
<keyword evidence="10" id="KW-1185">Reference proteome</keyword>
<feature type="transmembrane region" description="Helical" evidence="7">
    <location>
        <begin position="32"/>
        <end position="51"/>
    </location>
</feature>
<feature type="transmembrane region" description="Helical" evidence="7">
    <location>
        <begin position="147"/>
        <end position="167"/>
    </location>
</feature>
<dbReference type="InterPro" id="IPR011990">
    <property type="entry name" value="TPR-like_helical_dom_sf"/>
</dbReference>
<name>A0ABR6Y5E4_9FLAO</name>
<comment type="caution">
    <text evidence="9">The sequence shown here is derived from an EMBL/GenBank/DDBJ whole genome shotgun (WGS) entry which is preliminary data.</text>
</comment>
<dbReference type="RefSeq" id="WP_186847065.1">
    <property type="nucleotide sequence ID" value="NZ_JACOME010000008.1"/>
</dbReference>
<dbReference type="EMBL" id="JACOME010000008">
    <property type="protein sequence ID" value="MBC3847962.1"/>
    <property type="molecule type" value="Genomic_DNA"/>
</dbReference>
<keyword evidence="5 7" id="KW-1133">Transmembrane helix</keyword>
<evidence type="ECO:0000313" key="9">
    <source>
        <dbReference type="EMBL" id="MBC3847962.1"/>
    </source>
</evidence>
<evidence type="ECO:0000256" key="7">
    <source>
        <dbReference type="SAM" id="Phobius"/>
    </source>
</evidence>
<dbReference type="InterPro" id="IPR008915">
    <property type="entry name" value="Peptidase_M50"/>
</dbReference>
<dbReference type="SUPFAM" id="SSF48452">
    <property type="entry name" value="TPR-like"/>
    <property type="match status" value="1"/>
</dbReference>
<reference evidence="9 10" key="1">
    <citation type="submission" date="2020-08" db="EMBL/GenBank/DDBJ databases">
        <title>Winogradskyella ouciana sp. nov., isolated from the hadal seawater of the Mariana Trench.</title>
        <authorList>
            <person name="He X."/>
        </authorList>
    </citation>
    <scope>NUCLEOTIDE SEQUENCE [LARGE SCALE GENOMIC DNA]</scope>
    <source>
        <strain evidence="9 10">KCTC 22026</strain>
    </source>
</reference>
<dbReference type="Proteomes" id="UP000607435">
    <property type="component" value="Unassembled WGS sequence"/>
</dbReference>
<evidence type="ECO:0000259" key="8">
    <source>
        <dbReference type="Pfam" id="PF02163"/>
    </source>
</evidence>
<feature type="transmembrane region" description="Helical" evidence="7">
    <location>
        <begin position="114"/>
        <end position="135"/>
    </location>
</feature>
<accession>A0ABR6Y5E4</accession>
<evidence type="ECO:0000256" key="3">
    <source>
        <dbReference type="ARBA" id="ARBA00007931"/>
    </source>
</evidence>
<sequence length="393" mass="45072">MKIIKSIFPIYFWFFLTIGFVCLFGINTRVFGYILLNLVATLFFIKLGVVLHEIGHLLFGKLAGGNPKRIVLGKSHEITRFDFCNIKIILNKDFNGGFAFVNFPQGKNSKFSQFILTAGGVITNFIFAYIFYLIFGFSISFMSGRDGLDLASAFISANILLALTNLIPFRVDYLGVKIPNDGLTLLKIPFRKKNETNIDFNDFFEAHEKFEIKEFDEAIELYSRYIDIKETELLARYNIGLMLTKKGKIDEALNWTKPCLDIVDKEKNKMMYAHINNGLAWFKLVKGDKDDIDILSKTAYSIKSDFSYFIGTRGSVLIELGKIEVGIKMLKPLVDFNFPNNQTLSAAIYLYYGMNLLKENKKAQKYSDFIIKNIDKLDADDLLLWNRIQEKSK</sequence>
<feature type="domain" description="Peptidase M50" evidence="8">
    <location>
        <begin position="42"/>
        <end position="231"/>
    </location>
</feature>
<keyword evidence="4 7" id="KW-0812">Transmembrane</keyword>
<comment type="cofactor">
    <cofactor evidence="1">
        <name>Zn(2+)</name>
        <dbReference type="ChEBI" id="CHEBI:29105"/>
    </cofactor>
</comment>
<evidence type="ECO:0000313" key="10">
    <source>
        <dbReference type="Proteomes" id="UP000607435"/>
    </source>
</evidence>
<evidence type="ECO:0000256" key="4">
    <source>
        <dbReference type="ARBA" id="ARBA00022692"/>
    </source>
</evidence>
<dbReference type="Pfam" id="PF02163">
    <property type="entry name" value="Peptidase_M50"/>
    <property type="match status" value="1"/>
</dbReference>